<reference evidence="5 6" key="1">
    <citation type="journal article" date="2021" name="Commun. Biol.">
        <title>The genome of Shorea leprosula (Dipterocarpaceae) highlights the ecological relevance of drought in aseasonal tropical rainforests.</title>
        <authorList>
            <person name="Ng K.K.S."/>
            <person name="Kobayashi M.J."/>
            <person name="Fawcett J.A."/>
            <person name="Hatakeyama M."/>
            <person name="Paape T."/>
            <person name="Ng C.H."/>
            <person name="Ang C.C."/>
            <person name="Tnah L.H."/>
            <person name="Lee C.T."/>
            <person name="Nishiyama T."/>
            <person name="Sese J."/>
            <person name="O'Brien M.J."/>
            <person name="Copetti D."/>
            <person name="Mohd Noor M.I."/>
            <person name="Ong R.C."/>
            <person name="Putra M."/>
            <person name="Sireger I.Z."/>
            <person name="Indrioko S."/>
            <person name="Kosugi Y."/>
            <person name="Izuno A."/>
            <person name="Isagi Y."/>
            <person name="Lee S.L."/>
            <person name="Shimizu K.K."/>
        </authorList>
    </citation>
    <scope>NUCLEOTIDE SEQUENCE [LARGE SCALE GENOMIC DNA]</scope>
    <source>
        <strain evidence="5">214</strain>
    </source>
</reference>
<organism evidence="5 6">
    <name type="scientific">Rubroshorea leprosula</name>
    <dbReference type="NCBI Taxonomy" id="152421"/>
    <lineage>
        <taxon>Eukaryota</taxon>
        <taxon>Viridiplantae</taxon>
        <taxon>Streptophyta</taxon>
        <taxon>Embryophyta</taxon>
        <taxon>Tracheophyta</taxon>
        <taxon>Spermatophyta</taxon>
        <taxon>Magnoliopsida</taxon>
        <taxon>eudicotyledons</taxon>
        <taxon>Gunneridae</taxon>
        <taxon>Pentapetalae</taxon>
        <taxon>rosids</taxon>
        <taxon>malvids</taxon>
        <taxon>Malvales</taxon>
        <taxon>Dipterocarpaceae</taxon>
        <taxon>Rubroshorea</taxon>
    </lineage>
</organism>
<protein>
    <recommendedName>
        <fullName evidence="7">Reverse transcriptase domain-containing protein</fullName>
    </recommendedName>
</protein>
<dbReference type="SUPFAM" id="SSF54928">
    <property type="entry name" value="RNA-binding domain, RBD"/>
    <property type="match status" value="1"/>
</dbReference>
<evidence type="ECO:0000256" key="2">
    <source>
        <dbReference type="SAM" id="MobiDB-lite"/>
    </source>
</evidence>
<name>A0AAV5MCV9_9ROSI</name>
<dbReference type="GO" id="GO:0003723">
    <property type="term" value="F:RNA binding"/>
    <property type="evidence" value="ECO:0007669"/>
    <property type="project" value="UniProtKB-UniRule"/>
</dbReference>
<feature type="region of interest" description="Disordered" evidence="2">
    <location>
        <begin position="174"/>
        <end position="193"/>
    </location>
</feature>
<dbReference type="PANTHER" id="PTHR33116:SF75">
    <property type="entry name" value="RIBONUCLEASE H PROTEIN"/>
    <property type="match status" value="1"/>
</dbReference>
<feature type="domain" description="RRM" evidence="3">
    <location>
        <begin position="62"/>
        <end position="139"/>
    </location>
</feature>
<dbReference type="InterPro" id="IPR035979">
    <property type="entry name" value="RBD_domain_sf"/>
</dbReference>
<feature type="compositionally biased region" description="Acidic residues" evidence="2">
    <location>
        <begin position="424"/>
        <end position="435"/>
    </location>
</feature>
<dbReference type="Pfam" id="PF00076">
    <property type="entry name" value="RRM_1"/>
    <property type="match status" value="1"/>
</dbReference>
<evidence type="ECO:0000259" key="3">
    <source>
        <dbReference type="PROSITE" id="PS50102"/>
    </source>
</evidence>
<dbReference type="Pfam" id="PF13966">
    <property type="entry name" value="zf-RVT"/>
    <property type="match status" value="1"/>
</dbReference>
<dbReference type="PROSITE" id="PS50878">
    <property type="entry name" value="RT_POL"/>
    <property type="match status" value="1"/>
</dbReference>
<feature type="region of interest" description="Disordered" evidence="2">
    <location>
        <begin position="637"/>
        <end position="661"/>
    </location>
</feature>
<accession>A0AAV5MCV9</accession>
<dbReference type="Pfam" id="PF00078">
    <property type="entry name" value="RVT_1"/>
    <property type="match status" value="1"/>
</dbReference>
<evidence type="ECO:0000259" key="4">
    <source>
        <dbReference type="PROSITE" id="PS50878"/>
    </source>
</evidence>
<keyword evidence="6" id="KW-1185">Reference proteome</keyword>
<feature type="region of interest" description="Disordered" evidence="2">
    <location>
        <begin position="414"/>
        <end position="449"/>
    </location>
</feature>
<keyword evidence="1" id="KW-0694">RNA-binding</keyword>
<sequence>MRERGRPRERGSGRQRPWDQHRAQSGGRRSNRRNNGAISWYRDRQRQGYEGGYDRILYNQATVFFFTNFPDGWTYEQMWRTFLKFGRVYAIYSPQRKNKEGSRFGFVRFLDVKDARSLGRQLNQIWIGNHKLKIHPPRFNTEAKTALERKPHTNTAGDSKPSYAEVVTGVRSRGEERMTNMGSKPAQPGITINSGKTTQKWVEKRRELHWTGLEFNPKHEDWEWLVGCYVGTARSVEIVPILQERLYMEGLFSIKLRAMGAKFVLMDCDDKEELKELVESAKDWLGQWFVDVKPWSPQMVANERFVWLKCYGVPLHAWGPEFFISIANLWGNFITLDESTSSKKRFDVARILISTSETNQISKTLTYKINGHFYRIMCKEEETTNNSFSLKSDCRPVFSEEDCSESWSTDQGFGNHRVLHENDSDSASDGEDDDVTNNQAVGEASLARNSRDLSDWDSINNRFDRQQETANCSQERREGGCTVEAINENLTTPKNSNDFNILNGEIGKQADELMKQSSEQSSSGPLLLGRVSHDSRWAIEKNIGPTSVAQPNYTNLENFNRVEPNISYDGLNEEIPGCYKLKPTQTTTAVSSLNNLANPNDISKGRNVLERRLEEESGEDDEINSFWHGLASDSELIDERNSRGGRKKQRRKKKNKRAKSRSCLAVYKDSNPIEIAGVQKMGRNRPRSSKELREGVPEFYPKETDSVAGASITDSAIENCNRGFHNKERAISAPDVWNLIKEMGLGADGNEEEIINKIELMEQRDVNAKKQMLEGNMANGGEINKPGFHELVIDTWRTAEVQGWKGYCVKEKIKSVKKRLKEWSVNDRTKLDQSIAESKGKIEALDLKGEQGTLSRQEKARKQWMREGDANSKFYHKCISSRQRRKEIVNVQVNGKKLEDVDEIKNGIADYFENLFKEEEWRRPNMDGIFFKQISQTQNDLLVIPFSEDEIKAAVWDCGCDKAPGPDGFNFTFFRKMWNEIKGDIVGFVQEFHKKGKLVKGLNVSFLTLIPKVKNPQRIEEFRPISLIGSLYKIIAKLLSTRLRSVMADIIGEHQMAFIEGRQLCEGVVVANEIIDEAKRKKKSSFVFKVDFEKAFDKVNWNFLDYMMMRFGFNEIWRKWIMACLQTSLLSVLVNGSPSKQFPVSRGLKQGDPLSPFLFLIVAEGLNRIINTAIDRGLYEGVKVGNSGASFSHIQFADDTIIFGEASEKNIQVVKSIMRAFELTSGLKINYHKSQLMGIHVEAEWLQKMAWILNCKTGEMPFKYLGVPVGGNHKRISMWLPLIESFHKKLLNWKTRWLSFGGRITLLNSVLTSLPVFFLSVYLAPKGIIKALDKIRNKFLWGGCEESRKVHWVNWKTVCTSKRDGGLGVKDLRVFNLALLGKWWGRLAKGHAGLFFSLIKEKYGLGGGKDNTIDEMGRWEGNKWVWNLPWRRALHSWEQESMQELKGLLKKINLTRGKEDTWTWEPDKLGDYSASSGYTTLIQHQPSPYRQIFEKIWNPMIPSKVCGFTWLLLLDRIPSKINLLRRGLIKEMEATNCSLCGQNMEDSNHLFLHCPATAKIWAMCYQWWGFSTAIAGSCWDSFIQHESLVAKSNERLGWVTVWFSLVWAIWTTRNNLIFRGGSFDSTKTFDQIQVQAFLWVKNKGKEGRFCFSDWILNPRCCKIL</sequence>
<dbReference type="InterPro" id="IPR000504">
    <property type="entry name" value="RRM_dom"/>
</dbReference>
<dbReference type="Proteomes" id="UP001054252">
    <property type="component" value="Unassembled WGS sequence"/>
</dbReference>
<evidence type="ECO:0000313" key="6">
    <source>
        <dbReference type="Proteomes" id="UP001054252"/>
    </source>
</evidence>
<dbReference type="CDD" id="cd00590">
    <property type="entry name" value="RRM_SF"/>
    <property type="match status" value="1"/>
</dbReference>
<evidence type="ECO:0000256" key="1">
    <source>
        <dbReference type="PROSITE-ProRule" id="PRU00176"/>
    </source>
</evidence>
<comment type="caution">
    <text evidence="5">The sequence shown here is derived from an EMBL/GenBank/DDBJ whole genome shotgun (WGS) entry which is preliminary data.</text>
</comment>
<feature type="compositionally biased region" description="Basic and acidic residues" evidence="2">
    <location>
        <begin position="1"/>
        <end position="22"/>
    </location>
</feature>
<dbReference type="CDD" id="cd01650">
    <property type="entry name" value="RT_nLTR_like"/>
    <property type="match status" value="1"/>
</dbReference>
<feature type="domain" description="Reverse transcriptase" evidence="4">
    <location>
        <begin position="991"/>
        <end position="1269"/>
    </location>
</feature>
<dbReference type="InterPro" id="IPR026960">
    <property type="entry name" value="RVT-Znf"/>
</dbReference>
<gene>
    <name evidence="5" type="ORF">SLEP1_g54567</name>
</gene>
<evidence type="ECO:0000313" key="5">
    <source>
        <dbReference type="EMBL" id="GKV47695.1"/>
    </source>
</evidence>
<feature type="region of interest" description="Disordered" evidence="2">
    <location>
        <begin position="1"/>
        <end position="37"/>
    </location>
</feature>
<dbReference type="InterPro" id="IPR012677">
    <property type="entry name" value="Nucleotide-bd_a/b_plait_sf"/>
</dbReference>
<dbReference type="SMART" id="SM00360">
    <property type="entry name" value="RRM"/>
    <property type="match status" value="1"/>
</dbReference>
<dbReference type="EMBL" id="BPVZ01000233">
    <property type="protein sequence ID" value="GKV47695.1"/>
    <property type="molecule type" value="Genomic_DNA"/>
</dbReference>
<dbReference type="SUPFAM" id="SSF56672">
    <property type="entry name" value="DNA/RNA polymerases"/>
    <property type="match status" value="1"/>
</dbReference>
<evidence type="ECO:0008006" key="7">
    <source>
        <dbReference type="Google" id="ProtNLM"/>
    </source>
</evidence>
<proteinExistence type="predicted"/>
<feature type="compositionally biased region" description="Low complexity" evidence="2">
    <location>
        <begin position="25"/>
        <end position="36"/>
    </location>
</feature>
<dbReference type="InterPro" id="IPR043502">
    <property type="entry name" value="DNA/RNA_pol_sf"/>
</dbReference>
<dbReference type="InterPro" id="IPR000477">
    <property type="entry name" value="RT_dom"/>
</dbReference>
<dbReference type="PANTHER" id="PTHR33116">
    <property type="entry name" value="REVERSE TRANSCRIPTASE ZINC-BINDING DOMAIN-CONTAINING PROTEIN-RELATED-RELATED"/>
    <property type="match status" value="1"/>
</dbReference>
<dbReference type="PROSITE" id="PS50102">
    <property type="entry name" value="RRM"/>
    <property type="match status" value="1"/>
</dbReference>
<feature type="compositionally biased region" description="Basic residues" evidence="2">
    <location>
        <begin position="643"/>
        <end position="660"/>
    </location>
</feature>
<dbReference type="Gene3D" id="3.30.70.330">
    <property type="match status" value="1"/>
</dbReference>